<dbReference type="CDD" id="cd01025">
    <property type="entry name" value="TOPRIM_recR"/>
    <property type="match status" value="1"/>
</dbReference>
<dbReference type="Proteomes" id="UP000001880">
    <property type="component" value="Chromosome"/>
</dbReference>
<keyword evidence="6 7" id="KW-0234">DNA repair</keyword>
<dbReference type="Pfam" id="PF21175">
    <property type="entry name" value="RecR_C"/>
    <property type="match status" value="1"/>
</dbReference>
<dbReference type="SUPFAM" id="SSF111304">
    <property type="entry name" value="Recombination protein RecR"/>
    <property type="match status" value="1"/>
</dbReference>
<comment type="similarity">
    <text evidence="7">Belongs to the RecR family.</text>
</comment>
<dbReference type="InterPro" id="IPR023627">
    <property type="entry name" value="Rcmb_RecR"/>
</dbReference>
<dbReference type="InterPro" id="IPR015967">
    <property type="entry name" value="Rcmb_RecR_Znf"/>
</dbReference>
<evidence type="ECO:0000256" key="3">
    <source>
        <dbReference type="ARBA" id="ARBA00022771"/>
    </source>
</evidence>
<dbReference type="InterPro" id="IPR034137">
    <property type="entry name" value="TOPRIM_RecR"/>
</dbReference>
<evidence type="ECO:0000256" key="5">
    <source>
        <dbReference type="ARBA" id="ARBA00023172"/>
    </source>
</evidence>
<evidence type="ECO:0000256" key="2">
    <source>
        <dbReference type="ARBA" id="ARBA00022763"/>
    </source>
</evidence>
<keyword evidence="2 7" id="KW-0227">DNA damage</keyword>
<dbReference type="RefSeq" id="WP_012831924.1">
    <property type="nucleotide sequence ID" value="NC_013440.1"/>
</dbReference>
<evidence type="ECO:0000313" key="9">
    <source>
        <dbReference type="EMBL" id="ACY19332.1"/>
    </source>
</evidence>
<dbReference type="GO" id="GO:0006281">
    <property type="term" value="P:DNA repair"/>
    <property type="evidence" value="ECO:0007669"/>
    <property type="project" value="UniProtKB-UniRule"/>
</dbReference>
<dbReference type="GO" id="GO:0003677">
    <property type="term" value="F:DNA binding"/>
    <property type="evidence" value="ECO:0007669"/>
    <property type="project" value="UniProtKB-UniRule"/>
</dbReference>
<dbReference type="SMART" id="SM00493">
    <property type="entry name" value="TOPRIM"/>
    <property type="match status" value="1"/>
</dbReference>
<dbReference type="NCBIfam" id="TIGR00615">
    <property type="entry name" value="recR"/>
    <property type="match status" value="1"/>
</dbReference>
<protein>
    <recommendedName>
        <fullName evidence="7">Recombination protein RecR</fullName>
    </recommendedName>
</protein>
<reference evidence="9 10" key="1">
    <citation type="journal article" date="2010" name="Stand. Genomic Sci.">
        <title>Complete genome sequence of Haliangium ochraceum type strain (SMP-2).</title>
        <authorList>
            <consortium name="US DOE Joint Genome Institute (JGI-PGF)"/>
            <person name="Ivanova N."/>
            <person name="Daum C."/>
            <person name="Lang E."/>
            <person name="Abt B."/>
            <person name="Kopitz M."/>
            <person name="Saunders E."/>
            <person name="Lapidus A."/>
            <person name="Lucas S."/>
            <person name="Glavina Del Rio T."/>
            <person name="Nolan M."/>
            <person name="Tice H."/>
            <person name="Copeland A."/>
            <person name="Cheng J.F."/>
            <person name="Chen F."/>
            <person name="Bruce D."/>
            <person name="Goodwin L."/>
            <person name="Pitluck S."/>
            <person name="Mavromatis K."/>
            <person name="Pati A."/>
            <person name="Mikhailova N."/>
            <person name="Chen A."/>
            <person name="Palaniappan K."/>
            <person name="Land M."/>
            <person name="Hauser L."/>
            <person name="Chang Y.J."/>
            <person name="Jeffries C.D."/>
            <person name="Detter J.C."/>
            <person name="Brettin T."/>
            <person name="Rohde M."/>
            <person name="Goker M."/>
            <person name="Bristow J."/>
            <person name="Markowitz V."/>
            <person name="Eisen J.A."/>
            <person name="Hugenholtz P."/>
            <person name="Kyrpides N.C."/>
            <person name="Klenk H.P."/>
        </authorList>
    </citation>
    <scope>NUCLEOTIDE SEQUENCE [LARGE SCALE GENOMIC DNA]</scope>
    <source>
        <strain evidence="10">DSM 14365 / CIP 107738 / JCM 11303 / AJ 13395 / SMP-2</strain>
    </source>
</reference>
<dbReference type="PROSITE" id="PS50880">
    <property type="entry name" value="TOPRIM"/>
    <property type="match status" value="1"/>
</dbReference>
<evidence type="ECO:0000256" key="7">
    <source>
        <dbReference type="HAMAP-Rule" id="MF_00017"/>
    </source>
</evidence>
<evidence type="ECO:0000256" key="4">
    <source>
        <dbReference type="ARBA" id="ARBA00022833"/>
    </source>
</evidence>
<dbReference type="GO" id="GO:0008270">
    <property type="term" value="F:zinc ion binding"/>
    <property type="evidence" value="ECO:0007669"/>
    <property type="project" value="UniProtKB-KW"/>
</dbReference>
<keyword evidence="5 7" id="KW-0233">DNA recombination</keyword>
<dbReference type="Gene3D" id="3.30.60.80">
    <property type="match status" value="1"/>
</dbReference>
<feature type="zinc finger region" description="C4-type" evidence="7">
    <location>
        <begin position="55"/>
        <end position="70"/>
    </location>
</feature>
<keyword evidence="1 7" id="KW-0479">Metal-binding</keyword>
<keyword evidence="4 7" id="KW-0862">Zinc</keyword>
<dbReference type="InterPro" id="IPR006171">
    <property type="entry name" value="TOPRIM_dom"/>
</dbReference>
<dbReference type="AlphaFoldDB" id="D0LUK9"/>
<dbReference type="PANTHER" id="PTHR30446:SF0">
    <property type="entry name" value="RECOMBINATION PROTEIN RECR"/>
    <property type="match status" value="1"/>
</dbReference>
<dbReference type="Pfam" id="PF13662">
    <property type="entry name" value="Toprim_4"/>
    <property type="match status" value="1"/>
</dbReference>
<dbReference type="Pfam" id="PF02132">
    <property type="entry name" value="RecR_ZnF"/>
    <property type="match status" value="1"/>
</dbReference>
<proteinExistence type="inferred from homology"/>
<name>D0LUK9_HALO1</name>
<feature type="domain" description="Toprim" evidence="8">
    <location>
        <begin position="78"/>
        <end position="178"/>
    </location>
</feature>
<dbReference type="OrthoDB" id="9802672at2"/>
<evidence type="ECO:0000259" key="8">
    <source>
        <dbReference type="PROSITE" id="PS50880"/>
    </source>
</evidence>
<evidence type="ECO:0000256" key="1">
    <source>
        <dbReference type="ARBA" id="ARBA00022723"/>
    </source>
</evidence>
<comment type="function">
    <text evidence="7">May play a role in DNA repair. It seems to be involved in an RecBC-independent recombinational process of DNA repair. It may act with RecF and RecO.</text>
</comment>
<dbReference type="Pfam" id="PF21176">
    <property type="entry name" value="RecR_HhH"/>
    <property type="match status" value="1"/>
</dbReference>
<organism evidence="9 10">
    <name type="scientific">Haliangium ochraceum (strain DSM 14365 / JCM 11303 / SMP-2)</name>
    <dbReference type="NCBI Taxonomy" id="502025"/>
    <lineage>
        <taxon>Bacteria</taxon>
        <taxon>Pseudomonadati</taxon>
        <taxon>Myxococcota</taxon>
        <taxon>Polyangia</taxon>
        <taxon>Haliangiales</taxon>
        <taxon>Kofleriaceae</taxon>
        <taxon>Haliangium</taxon>
    </lineage>
</organism>
<evidence type="ECO:0000313" key="10">
    <source>
        <dbReference type="Proteomes" id="UP000001880"/>
    </source>
</evidence>
<sequence>MADPIKRLVQHLARLPGIGEKTATRLAFHLIRSPASQVKDLAQTLVEVIEQTVLCSVCANITQDDPCVICRDPGREASAICVVSNPSDVVAIDRGGHFRGRFHVLHGVLSPLEGIGPEDLRIDELLKRLQTPAAGEPEIDEIIVATSANVEGEATAMYLARLIKPLNIRVSRIASGIPVGGELEYSDQATIARALAGRSPL</sequence>
<dbReference type="EMBL" id="CP001804">
    <property type="protein sequence ID" value="ACY19332.1"/>
    <property type="molecule type" value="Genomic_DNA"/>
</dbReference>
<keyword evidence="3 7" id="KW-0863">Zinc-finger</keyword>
<dbReference type="HOGENOM" id="CLU_060739_1_0_7"/>
<accession>D0LUK9</accession>
<dbReference type="Gene3D" id="1.10.8.420">
    <property type="entry name" value="RecR Domain 1"/>
    <property type="match status" value="1"/>
</dbReference>
<dbReference type="GO" id="GO:0006310">
    <property type="term" value="P:DNA recombination"/>
    <property type="evidence" value="ECO:0007669"/>
    <property type="project" value="UniProtKB-UniRule"/>
</dbReference>
<dbReference type="Gene3D" id="3.40.1360.10">
    <property type="match status" value="1"/>
</dbReference>
<gene>
    <name evidence="7" type="primary">recR</name>
    <name evidence="9" type="ordered locus">Hoch_6868</name>
</gene>
<dbReference type="STRING" id="502025.Hoch_6868"/>
<evidence type="ECO:0000256" key="6">
    <source>
        <dbReference type="ARBA" id="ARBA00023204"/>
    </source>
</evidence>
<dbReference type="PANTHER" id="PTHR30446">
    <property type="entry name" value="RECOMBINATION PROTEIN RECR"/>
    <property type="match status" value="1"/>
</dbReference>
<dbReference type="HAMAP" id="MF_00017">
    <property type="entry name" value="RecR"/>
    <property type="match status" value="1"/>
</dbReference>
<keyword evidence="10" id="KW-1185">Reference proteome</keyword>
<dbReference type="InterPro" id="IPR000093">
    <property type="entry name" value="DNA_Rcmb_RecR"/>
</dbReference>
<dbReference type="eggNOG" id="COG0353">
    <property type="taxonomic scope" value="Bacteria"/>
</dbReference>
<dbReference type="Gene3D" id="6.10.250.240">
    <property type="match status" value="1"/>
</dbReference>
<dbReference type="KEGG" id="hoh:Hoch_6868"/>